<keyword evidence="1 2" id="KW-0963">Cytoplasm</keyword>
<dbReference type="Pfam" id="PF13236">
    <property type="entry name" value="CLU"/>
    <property type="match status" value="1"/>
</dbReference>
<feature type="region of interest" description="Disordered" evidence="4">
    <location>
        <begin position="469"/>
        <end position="494"/>
    </location>
</feature>
<dbReference type="PROSITE" id="PS51823">
    <property type="entry name" value="CLU"/>
    <property type="match status" value="1"/>
</dbReference>
<name>A0AAJ6XND0_POPEU</name>
<feature type="region of interest" description="Disordered" evidence="4">
    <location>
        <begin position="1"/>
        <end position="80"/>
    </location>
</feature>
<dbReference type="InterPro" id="IPR033646">
    <property type="entry name" value="CLU-central"/>
</dbReference>
<evidence type="ECO:0000313" key="7">
    <source>
        <dbReference type="RefSeq" id="XP_011025034.1"/>
    </source>
</evidence>
<accession>A0AAJ6XND0</accession>
<dbReference type="Pfam" id="PF13424">
    <property type="entry name" value="TPR_12"/>
    <property type="match status" value="2"/>
</dbReference>
<evidence type="ECO:0000256" key="1">
    <source>
        <dbReference type="ARBA" id="ARBA00022490"/>
    </source>
</evidence>
<dbReference type="SUPFAM" id="SSF48452">
    <property type="entry name" value="TPR-like"/>
    <property type="match status" value="1"/>
</dbReference>
<feature type="compositionally biased region" description="Basic residues" evidence="4">
    <location>
        <begin position="1"/>
        <end position="12"/>
    </location>
</feature>
<feature type="region of interest" description="Disordered" evidence="4">
    <location>
        <begin position="501"/>
        <end position="520"/>
    </location>
</feature>
<dbReference type="GeneID" id="105126021"/>
<feature type="compositionally biased region" description="Low complexity" evidence="4">
    <location>
        <begin position="1358"/>
        <end position="1370"/>
    </location>
</feature>
<evidence type="ECO:0000313" key="8">
    <source>
        <dbReference type="RefSeq" id="XP_011025035.1"/>
    </source>
</evidence>
<proteinExistence type="inferred from homology"/>
<feature type="compositionally biased region" description="Polar residues" evidence="4">
    <location>
        <begin position="470"/>
        <end position="484"/>
    </location>
</feature>
<sequence length="1414" mass="153915">MAGKSNKGRNRRGSNNTTNSLEPVASSNAPVKDDTTASEAGVATLNEVPAGSESTNGSSEIKESETANSASEAKQGDLHLYPVSVKTQSGEKLELQLNPGDSVMDVRQFLLDAPETCFYTCYDLLLHTKDGSTHQLEDYNEISEVADITSGGCSLEMVTASYDDRSIRAHVHRTRELLSLSTLHASLSTSLALEYETAQKKAPGSDTGKTEVPELDGMGFMEDVAGSAGKLLSFPTKEIKCVDSIVFSSFNPPPSHRRLVGDLIYLDAVTLEGNKYCVTGTTKMFYVNSSTGNVLDPRPSKATSEATTLVGLLQKISPTFKRAFREILERKGSAHPFENVQSLLPPNSWLGLYPVPDHMPDAARAEDALTLSYGSELIGMQRDWNEELQSCRDFPHSTPQERILRDRALYKVTSDFVDAAIKGAIGVISRCIPPINPTDPECFHMYVHNNIFFSFAVDSDLEQLSKKCNSDASSKTENTSSSIKSSEKATANGMKCDGSTAEVMELPPEPSEPQLAESEQATYASANNDLKGTKSYQEADVPGLYNLAMAIIDYRGHRVVAQSVLPGILQGDKSDSLLYGSVDNGKKIRWNEDFHSKVVEAAKRLHLKEHTVLDGSGDAFKLAAPVECKGIVGSDDRHYLLDLMRVTPRDANYTRPGSRFCILRPELITAFCQAEAVARLKSRPKSEGGVQVAADSTEVANADKQVKSEEAAVPINNQEIAKEGKADTVEESAPPPAGSSESHEEILFNPNVFTEFKLSGNPEEIAADEENVKKVSSYLANTVLPKFIQDLCTLEVSPMDGQTLTEALHAHGINVRYMGKVAEGTKHLPHLWDLCSNEIIVRSAKHVLKDLLRDTDDNDLGPAISHFYNCFFGSCQAVGVRVSTNNSPSRATKKEQASNHSSRKSSRGQTRWKGASARKNQSSYMNVSSETVWSDLQELAKLKYEFELPEDARLQVKKVSVIRNLCQKVGITIAARKYDLHTAMPFQMSDILNLQPVVKHSVPLCSEAKDLVETGKVQLAEGMLSEAYTLFSEAFSILQQVTGPMHREVANCCRYLAMVLYHAGDMAGAIIQQHKELIINERCLGLDHPDTAHSYGNMALFYHGLNQTELALRHMSRALLLLSLSSGPDHPDVAATFINVAMMYQDIGKMNTALRYLQEALKKNERLLGEEHIQTAVCYHALAIACNCMGAFKLSHQHEKKTYDILVKQLGEEDSRTRDSQNWMSTFKARELQMNAQKQKGQTLNATSAQKAIDILKANPDLLHAFQAAAAAGGSGSGSGSSSSSINKSLNAAIVGEALPRGRGVDERAARAAAEARKKAAARGLLIRPHGVPVQALPPFTQLLNIINSGATPDSINNEEAGGVNNEANGQSSNDPVDKQKDQTSGKDQAPIGLGKGLKLLDAKKEKAKAKVAA</sequence>
<dbReference type="PANTHER" id="PTHR12601">
    <property type="entry name" value="EUKARYOTIC TRANSLATION INITIATION FACTOR 3 SUBUNIT EIF-3"/>
    <property type="match status" value="1"/>
</dbReference>
<feature type="region of interest" description="Disordered" evidence="4">
    <location>
        <begin position="1354"/>
        <end position="1399"/>
    </location>
</feature>
<keyword evidence="2" id="KW-0694">RNA-binding</keyword>
<evidence type="ECO:0000313" key="6">
    <source>
        <dbReference type="Proteomes" id="UP000694918"/>
    </source>
</evidence>
<dbReference type="RefSeq" id="XP_011025036.1">
    <property type="nucleotide sequence ID" value="XM_011026734.1"/>
</dbReference>
<dbReference type="InterPro" id="IPR019734">
    <property type="entry name" value="TPR_rpt"/>
</dbReference>
<comment type="subcellular location">
    <subcellularLocation>
        <location evidence="2">Cytoplasm</location>
    </subcellularLocation>
</comment>
<dbReference type="Pfam" id="PF05303">
    <property type="entry name" value="GSKIP_dom"/>
    <property type="match status" value="1"/>
</dbReference>
<protein>
    <recommendedName>
        <fullName evidence="2">Clustered mitochondria protein homolog</fullName>
    </recommendedName>
</protein>
<dbReference type="GO" id="GO:0003723">
    <property type="term" value="F:RNA binding"/>
    <property type="evidence" value="ECO:0007669"/>
    <property type="project" value="UniProtKB-KW"/>
</dbReference>
<dbReference type="FunFam" id="1.25.40.10:FF:000230">
    <property type="entry name" value="Clustered mitochondria protein homolog"/>
    <property type="match status" value="1"/>
</dbReference>
<dbReference type="CDD" id="cd15466">
    <property type="entry name" value="CLU-central"/>
    <property type="match status" value="1"/>
</dbReference>
<dbReference type="SUPFAM" id="SSF103107">
    <property type="entry name" value="Hypothetical protein c14orf129, hspc210"/>
    <property type="match status" value="1"/>
</dbReference>
<dbReference type="RefSeq" id="XP_011025034.1">
    <property type="nucleotide sequence ID" value="XM_011026732.1"/>
</dbReference>
<evidence type="ECO:0000259" key="5">
    <source>
        <dbReference type="PROSITE" id="PS51823"/>
    </source>
</evidence>
<dbReference type="InterPro" id="IPR011990">
    <property type="entry name" value="TPR-like_helical_dom_sf"/>
</dbReference>
<dbReference type="Gene3D" id="3.30.2280.10">
    <property type="entry name" value="Hypothetical protein (hspc210)"/>
    <property type="match status" value="1"/>
</dbReference>
<dbReference type="InterPro" id="IPR023231">
    <property type="entry name" value="GSKIP_dom_sf"/>
</dbReference>
<dbReference type="HAMAP" id="MF_03013">
    <property type="entry name" value="CLU"/>
    <property type="match status" value="1"/>
</dbReference>
<dbReference type="PANTHER" id="PTHR12601:SF6">
    <property type="entry name" value="CLUSTERED MITOCHONDRIA PROTEIN HOMOLOG"/>
    <property type="match status" value="1"/>
</dbReference>
<evidence type="ECO:0000256" key="2">
    <source>
        <dbReference type="HAMAP-Rule" id="MF_03013"/>
    </source>
</evidence>
<comment type="function">
    <text evidence="2">mRNA-binding protein involved in proper cytoplasmic distribution of mitochondria.</text>
</comment>
<dbReference type="SMART" id="SM00028">
    <property type="entry name" value="TPR"/>
    <property type="match status" value="3"/>
</dbReference>
<dbReference type="Gene3D" id="1.25.40.10">
    <property type="entry name" value="Tetratricopeptide repeat domain"/>
    <property type="match status" value="1"/>
</dbReference>
<dbReference type="InterPro" id="IPR007967">
    <property type="entry name" value="GSKIP_dom"/>
</dbReference>
<dbReference type="InterPro" id="IPR027523">
    <property type="entry name" value="CLU_prot"/>
</dbReference>
<organism evidence="6 7">
    <name type="scientific">Populus euphratica</name>
    <name type="common">Euphrates poplar</name>
    <dbReference type="NCBI Taxonomy" id="75702"/>
    <lineage>
        <taxon>Eukaryota</taxon>
        <taxon>Viridiplantae</taxon>
        <taxon>Streptophyta</taxon>
        <taxon>Embryophyta</taxon>
        <taxon>Tracheophyta</taxon>
        <taxon>Spermatophyta</taxon>
        <taxon>Magnoliopsida</taxon>
        <taxon>eudicotyledons</taxon>
        <taxon>Gunneridae</taxon>
        <taxon>Pentapetalae</taxon>
        <taxon>rosids</taxon>
        <taxon>fabids</taxon>
        <taxon>Malpighiales</taxon>
        <taxon>Salicaceae</taxon>
        <taxon>Saliceae</taxon>
        <taxon>Populus</taxon>
    </lineage>
</organism>
<dbReference type="Pfam" id="PF12807">
    <property type="entry name" value="eIF3_p135"/>
    <property type="match status" value="1"/>
</dbReference>
<feature type="repeat" description="TPR" evidence="3">
    <location>
        <begin position="1134"/>
        <end position="1167"/>
    </location>
</feature>
<keyword evidence="3" id="KW-0802">TPR repeat</keyword>
<feature type="compositionally biased region" description="Basic and acidic residues" evidence="4">
    <location>
        <begin position="1376"/>
        <end position="1385"/>
    </location>
</feature>
<dbReference type="Proteomes" id="UP000694918">
    <property type="component" value="Unplaced"/>
</dbReference>
<dbReference type="GO" id="GO:0007005">
    <property type="term" value="P:mitochondrion organization"/>
    <property type="evidence" value="ECO:0007669"/>
    <property type="project" value="UniProtKB-UniRule"/>
</dbReference>
<feature type="domain" description="Clu" evidence="5">
    <location>
        <begin position="356"/>
        <end position="654"/>
    </location>
</feature>
<evidence type="ECO:0000313" key="9">
    <source>
        <dbReference type="RefSeq" id="XP_011025036.1"/>
    </source>
</evidence>
<comment type="similarity">
    <text evidence="2">Belongs to the CLU family.</text>
</comment>
<evidence type="ECO:0000256" key="3">
    <source>
        <dbReference type="PROSITE-ProRule" id="PRU00339"/>
    </source>
</evidence>
<dbReference type="KEGG" id="peu:105126021"/>
<dbReference type="Pfam" id="PF15044">
    <property type="entry name" value="CLU_N"/>
    <property type="match status" value="1"/>
</dbReference>
<keyword evidence="6" id="KW-1185">Reference proteome</keyword>
<feature type="region of interest" description="Disordered" evidence="4">
    <location>
        <begin position="717"/>
        <end position="744"/>
    </location>
</feature>
<reference evidence="7 8" key="1">
    <citation type="submission" date="2025-04" db="UniProtKB">
        <authorList>
            <consortium name="RefSeq"/>
        </authorList>
    </citation>
    <scope>IDENTIFICATION</scope>
</reference>
<dbReference type="InterPro" id="IPR025697">
    <property type="entry name" value="CLU_dom"/>
</dbReference>
<dbReference type="RefSeq" id="XP_011025035.1">
    <property type="nucleotide sequence ID" value="XM_011026733.1"/>
</dbReference>
<dbReference type="InterPro" id="IPR028275">
    <property type="entry name" value="CLU_N"/>
</dbReference>
<dbReference type="GO" id="GO:0005737">
    <property type="term" value="C:cytoplasm"/>
    <property type="evidence" value="ECO:0007669"/>
    <property type="project" value="UniProtKB-SubCell"/>
</dbReference>
<dbReference type="FunFam" id="3.30.2280.10:FF:000002">
    <property type="entry name" value="Clustered mitochondria protein homolog"/>
    <property type="match status" value="1"/>
</dbReference>
<dbReference type="PROSITE" id="PS50005">
    <property type="entry name" value="TPR"/>
    <property type="match status" value="1"/>
</dbReference>
<feature type="region of interest" description="Disordered" evidence="4">
    <location>
        <begin position="884"/>
        <end position="923"/>
    </location>
</feature>
<evidence type="ECO:0000256" key="4">
    <source>
        <dbReference type="SAM" id="MobiDB-lite"/>
    </source>
</evidence>
<gene>
    <name evidence="7 8 9" type="primary">LOC105126021</name>
</gene>